<reference evidence="9 10" key="1">
    <citation type="journal article" date="2006" name="Science">
        <title>Phytophthora genome sequences uncover evolutionary origins and mechanisms of pathogenesis.</title>
        <authorList>
            <person name="Tyler B.M."/>
            <person name="Tripathy S."/>
            <person name="Zhang X."/>
            <person name="Dehal P."/>
            <person name="Jiang R.H."/>
            <person name="Aerts A."/>
            <person name="Arredondo F.D."/>
            <person name="Baxter L."/>
            <person name="Bensasson D."/>
            <person name="Beynon J.L."/>
            <person name="Chapman J."/>
            <person name="Damasceno C.M."/>
            <person name="Dorrance A.E."/>
            <person name="Dou D."/>
            <person name="Dickerman A.W."/>
            <person name="Dubchak I.L."/>
            <person name="Garbelotto M."/>
            <person name="Gijzen M."/>
            <person name="Gordon S.G."/>
            <person name="Govers F."/>
            <person name="Grunwald N.J."/>
            <person name="Huang W."/>
            <person name="Ivors K.L."/>
            <person name="Jones R.W."/>
            <person name="Kamoun S."/>
            <person name="Krampis K."/>
            <person name="Lamour K.H."/>
            <person name="Lee M.K."/>
            <person name="McDonald W.H."/>
            <person name="Medina M."/>
            <person name="Meijer H.J."/>
            <person name="Nordberg E.K."/>
            <person name="Maclean D.J."/>
            <person name="Ospina-Giraldo M.D."/>
            <person name="Morris P.F."/>
            <person name="Phuntumart V."/>
            <person name="Putnam N.H."/>
            <person name="Rash S."/>
            <person name="Rose J.K."/>
            <person name="Sakihama Y."/>
            <person name="Salamov A.A."/>
            <person name="Savidor A."/>
            <person name="Scheuring C.F."/>
            <person name="Smith B.M."/>
            <person name="Sobral B.W."/>
            <person name="Terry A."/>
            <person name="Torto-Alalibo T.A."/>
            <person name="Win J."/>
            <person name="Xu Z."/>
            <person name="Zhang H."/>
            <person name="Grigoriev I.V."/>
            <person name="Rokhsar D.S."/>
            <person name="Boore J.L."/>
        </authorList>
    </citation>
    <scope>NUCLEOTIDE SEQUENCE [LARGE SCALE GENOMIC DNA]</scope>
    <source>
        <strain evidence="9 10">P6497</strain>
    </source>
</reference>
<proteinExistence type="predicted"/>
<feature type="region of interest" description="Disordered" evidence="6">
    <location>
        <begin position="1308"/>
        <end position="1464"/>
    </location>
</feature>
<feature type="transmembrane region" description="Helical" evidence="7">
    <location>
        <begin position="3043"/>
        <end position="3063"/>
    </location>
</feature>
<dbReference type="Pfam" id="PF01061">
    <property type="entry name" value="ABC2_membrane"/>
    <property type="match status" value="2"/>
</dbReference>
<feature type="transmembrane region" description="Helical" evidence="7">
    <location>
        <begin position="3162"/>
        <end position="3183"/>
    </location>
</feature>
<feature type="region of interest" description="Disordered" evidence="6">
    <location>
        <begin position="117"/>
        <end position="150"/>
    </location>
</feature>
<evidence type="ECO:0000256" key="7">
    <source>
        <dbReference type="SAM" id="Phobius"/>
    </source>
</evidence>
<evidence type="ECO:0000256" key="4">
    <source>
        <dbReference type="ARBA" id="ARBA00022989"/>
    </source>
</evidence>
<dbReference type="InterPro" id="IPR003439">
    <property type="entry name" value="ABC_transporter-like_ATP-bd"/>
</dbReference>
<feature type="compositionally biased region" description="Low complexity" evidence="6">
    <location>
        <begin position="1611"/>
        <end position="1622"/>
    </location>
</feature>
<feature type="compositionally biased region" description="Low complexity" evidence="6">
    <location>
        <begin position="1193"/>
        <end position="1205"/>
    </location>
</feature>
<protein>
    <submittedName>
        <fullName evidence="9">Multidrug resistance protein ABC superfamily</fullName>
    </submittedName>
</protein>
<dbReference type="GO" id="GO:0016887">
    <property type="term" value="F:ATP hydrolysis activity"/>
    <property type="evidence" value="ECO:0007669"/>
    <property type="project" value="InterPro"/>
</dbReference>
<evidence type="ECO:0000313" key="10">
    <source>
        <dbReference type="Proteomes" id="UP000002640"/>
    </source>
</evidence>
<dbReference type="SUPFAM" id="SSF52540">
    <property type="entry name" value="P-loop containing nucleoside triphosphate hydrolases"/>
    <property type="match status" value="2"/>
</dbReference>
<feature type="compositionally biased region" description="Basic and acidic residues" evidence="6">
    <location>
        <begin position="1173"/>
        <end position="1185"/>
    </location>
</feature>
<sequence length="3484" mass="376596">MADSSQGRTDTDNQVGSDVGTQSTSTRRVLLRRNPHLRDSSTTSSPAGFGSLGTRQFLHKQLMTPGSATSASSFEEGASIDGFSDAGTPASEQQQLLGIKTSVKTEPAETVTQYVTRSVSKQPTKRLSSPSRESLARRLMGTSTSQHGMLPDEESVTRVDMMEGGQENELPPSGMLSNIVVKTVPTISIHEEGEASMSISTVPVSPRSAKVTRRIVASPRKTLRRVVMRRTDADGKVHEEVQYVDADGQVVQGGNFFNAEGGETDTTTVTRRISTPVKTLRRVIVRRTGADGQVHEEVQFVDADGNVVECDGSASASTSTVTTSSTTITTPTQSSVTRRIVTPAKLTRRILRRTAADGQILEQVQYLDADGNVVRTEGASDEAMSAASSTVVTRRTVTPSKTIRRVLIRKTGADGQVREEVQFMNADGNVVNSDGSALVKTSSFSSVSGSDAPGSSSGRTTVTRRVVSPGQTLKRVVIRRRGADGELHEEVQYVDADGNVISTEGGAEETITDGSTDSSGRRKVTRRVIRRMLVRKDGTRVAVEQYLDADGQIIEGEGGSLVSVGSFTGSVSSVTSDGSTSSRRTVTRRVVASPVCRTVVHKAGSSSGAESEDDVQSVDGDGVDLASSGSFTTRTVTTQSTPGRRIITRRVVTPQRVVRRMVVRKGTAVSSSEAGVEDDLDIDAEFVHSEGSGSSDESVGGSSRGGSSRGGYYVSDRIVIPGNETRRVVSRTVMSSNQSPEEVESETSVAPTEKSVNSVTTTSNQNEVTTPTRIGVATVTEPQEGSTSPEATKKIGLTPGVIWDYFTKEEEEEDKPSSSPEQAAGENQVVEPSSDEEKAPIPVTSRTSTTTKTVTSGSRDVVDSEEEEAPKVIPAALAATVAGAAVVTSTVVADRTSPDEEIDVAAPEEGAFSVSSVDEPVETVTKAVAAPEKDGEKPHAPGGFWSNLFGKPEGNQAEAPSSDDDEPSSPKEPTNKKTTAGVVASEPEANESQQPSQDADDDEFMTPQASYGVGEAPEVGAAEPIAPLRSAKSPMTDEEQHIPEDGEVAAPIVELSVVDVETCTVASDDVAASSPVDSPRNDALLPAAIAGAALATAAIAHNSTTPDVEPAQLQPDAVEGEVSEPDASATPVDAPAPVTEVKKSITHETKESPKSPRHARRGSGGGFWGFFGKSEEPKEEGDKEGAPVGSIDTPASTTVATTTLVEESEETPRSPSANVEYAAFVQEAKQQVSVDEDAPVANAAVSATVVVPAAAEGVATTSVVEPSVAVVESVALSPKDEEVTESPRGNLVEPAVVGAVVAATALAESSQPAERTSGSAPNVAVTTTTTTETVEEESQGGFWGFFGKSEPKKPRTSDAAPSEAQPDEVEKVKETAPSPRTAIATSHTVDESQQETPASQDVEVESPDTATVDEVNAPEDSEEEKAPVASVMGVHADVADVPEPKSAAEDDEPHKSPRDTDVLQTAALAGAAGVATAAVVKTLGAMEPNAQPAAHTPTSESGEVSVDVESAAPVDAAAPDASPLVVTTTHTTTVTTEEESESPSTAPHRKAGRSIRKFWGGDKPKSPLTEEDKMKEEEERLVGAAAVPVAASSESTTEAADPAPTVGEARQYWQQQDQQNPTQLTYAAAEGAKYGPESRFEPMPAADMLRSPVARSQGAVVEFPRDEERVQPATAGGIVITSVTTTTVEEEEEAFETAHLRRSEVSAPAVDTVDIAVVTQSQHDVERESIEREAPKEEEKPARAGGFFGFSAKKDTPEKPVPAVATVESFDVEGQSASTPKHEAMAAAAAVVQVEELRRSIPSDATPKNVGASAAPAGKQVRDSERRTMVLIDGAEPDIELDEHYVAIASPRPSHSHNDEEAWTVMPCFLAWSNLRLNRRSWKTAPVDAAPSGANEVVLDDVSGSLKAGEFLVITGPSRDESLALLSCLAGYEDAMEGNVTVNGRQWNEKMNRYIAYVMREDLFFETLTVHEHLLTQAKLRMRRTHSDEMCLKRVERVIEDMGLSDCRDKLIGGGISLRGITRGERKLLAIATALLTNPSILLVEEPTDGLDTFSAEKIVAKLRWLAFEKGLTVAVTLHHPSSHFYGLFDVLYLVADASCVYDGKATDCVAYFSTIGYQCPEYMSPMDYFMLQMVVGDRATDDEGVARVEMLKREWADRNAAVYADNAARAAAASEDAVVDDYDQKNRYYHMGCCGQLWLLWARHVRRLSRYGFMFWWHLLAALLIGVVFGLVYLQLDLNDQKGIQNFAGSFFYVVVVQMLFMAYRTFVFMPRETAIALRERQEYRGGWYHLLCWYFTKIMAELPALIVLSIALFVPVFLLVGIGHGFKVYIYMQIVMVLAGWAAIGLGFLTLGVLRHVTLALIVCAVLLVLFVAFGGLLINVTDIPDWLVWLHYISPVKYAYEAMMKILWKRVDSIDCDWTAEGCVALTGEGVLKYYSMENRSALGDSLILLAICFGFFFFAFWFLLLLANKRISGLQWRYDWSFKGALGSAQQRIASSSMSEKQAATRSSAHRIVERKSHHSVEKSAAAEAENYYIQVETPRVGANGVCDAPAVTLGWSSLWLKVPIDKKFKIDGETQRQQYLLSDASGSAKCGELVLITGPSDESNVALLESLGGLQKRLKGKVKLNGVVSGADKVAERAAYVARDDLFYETLTVEEHLQFQAQLVVGKSGGCCGLSCGSSAGELEAERMDMVLDELELTAKRHMLIRYLSVSDVKLLAIATVLLTNPSILLVEEPTGGMDFYSSQRVVLKLRQLARGGRTVVVTMTHPSSHLYALFDVVYLLAGGAAVFHGKVREAVPYFASLGYPCPQYMSPVDYFIRQVSASGKDNETSAGQAILFKEAWSTRYSELCLADNSEEDEQLAGAVASRSRVGCCGQLSLLFQRHVLRLARYRALFGWHAFWMIVLGVIFGLIFLQLDLDEQQDIQNWAGAFFFLIVLQMLVSAYRTFVFLPSEMAIAEREHRSGRYYMVCWYLTKVFTELPAMMILSILLFVPAYLLIGIDHGFKLYFFMQLVMWLAAWSAAGMASLLLGLFRRLRVALIVYMLLLILFVVFGGLLINVDDVPDYLIWLHYISPVKYGYEALMKLFWGRIVFLACGGGDGSGSGSGSVSFEAAVGDGYAFSQSGSGSYADDDGCIAHSGDEVLAHYSMESRDARSDSLILLELTVLYFCIGYAFLSLRWRRYKTRQQRQSLGKNQSSRPTGDTVSPKPTATLSNLFKNFSIPVLDTDNLGVEAWPHKRRQHPAFQHRFNPRPAWMATSSVCKKSRCKIDSPKRGGKVKVKLVRSGRWTEAQGETKELQYEEIASRTVTATEALDGAGTFVGGVICTSRVPARGARVWDYGVVVGYRWDEDQRGSLDVNFNGTVVVIAHEPIAVLDVAVEIYALRPCMGKSVSLIMPQELRLKHEQVCNKFNGVGQVAVRESTPILEEVGAKRLDETQLLPPLDITSFEMECYSANQFSTKFKPCQPAPKRIVKAQALGRN</sequence>
<dbReference type="GO" id="GO:0005524">
    <property type="term" value="F:ATP binding"/>
    <property type="evidence" value="ECO:0007669"/>
    <property type="project" value="InterPro"/>
</dbReference>
<evidence type="ECO:0000259" key="8">
    <source>
        <dbReference type="PROSITE" id="PS50893"/>
    </source>
</evidence>
<evidence type="ECO:0000313" key="9">
    <source>
        <dbReference type="EMBL" id="EGZ08173.1"/>
    </source>
</evidence>
<dbReference type="InterPro" id="IPR050352">
    <property type="entry name" value="ABCG_transporters"/>
</dbReference>
<keyword evidence="10" id="KW-1185">Reference proteome</keyword>
<dbReference type="EMBL" id="JH159161">
    <property type="protein sequence ID" value="EGZ08173.1"/>
    <property type="molecule type" value="Genomic_DNA"/>
</dbReference>
<feature type="domain" description="ABC transporter" evidence="8">
    <location>
        <begin position="1875"/>
        <end position="2122"/>
    </location>
</feature>
<dbReference type="InterPro" id="IPR043926">
    <property type="entry name" value="ABCG_dom"/>
</dbReference>
<feature type="transmembrane region" description="Helical" evidence="7">
    <location>
        <begin position="2360"/>
        <end position="2381"/>
    </location>
</feature>
<dbReference type="PANTHER" id="PTHR48041">
    <property type="entry name" value="ABC TRANSPORTER G FAMILY MEMBER 28"/>
    <property type="match status" value="1"/>
</dbReference>
<feature type="region of interest" description="Disordered" evidence="6">
    <location>
        <begin position="3191"/>
        <end position="3211"/>
    </location>
</feature>
<organism evidence="9 10">
    <name type="scientific">Phytophthora sojae (strain P6497)</name>
    <name type="common">Soybean stem and root rot agent</name>
    <name type="synonym">Phytophthora megasperma f. sp. glycines</name>
    <dbReference type="NCBI Taxonomy" id="1094619"/>
    <lineage>
        <taxon>Eukaryota</taxon>
        <taxon>Sar</taxon>
        <taxon>Stramenopiles</taxon>
        <taxon>Oomycota</taxon>
        <taxon>Peronosporomycetes</taxon>
        <taxon>Peronosporales</taxon>
        <taxon>Peronosporaceae</taxon>
        <taxon>Phytophthora</taxon>
    </lineage>
</organism>
<feature type="compositionally biased region" description="Basic and acidic residues" evidence="6">
    <location>
        <begin position="1442"/>
        <end position="1461"/>
    </location>
</feature>
<evidence type="ECO:0000256" key="6">
    <source>
        <dbReference type="SAM" id="MobiDB-lite"/>
    </source>
</evidence>
<feature type="region of interest" description="Disordered" evidence="6">
    <location>
        <begin position="1803"/>
        <end position="1824"/>
    </location>
</feature>
<feature type="region of interest" description="Disordered" evidence="6">
    <location>
        <begin position="688"/>
        <end position="715"/>
    </location>
</feature>
<feature type="region of interest" description="Disordered" evidence="6">
    <location>
        <begin position="1489"/>
        <end position="1622"/>
    </location>
</feature>
<feature type="compositionally biased region" description="Low complexity" evidence="6">
    <location>
        <begin position="443"/>
        <end position="458"/>
    </location>
</feature>
<feature type="region of interest" description="Disordered" evidence="6">
    <location>
        <begin position="601"/>
        <end position="645"/>
    </location>
</feature>
<feature type="transmembrane region" description="Helical" evidence="7">
    <location>
        <begin position="2216"/>
        <end position="2235"/>
    </location>
</feature>
<feature type="transmembrane region" description="Helical" evidence="7">
    <location>
        <begin position="2973"/>
        <end position="3000"/>
    </location>
</feature>
<keyword evidence="2" id="KW-0813">Transport</keyword>
<feature type="region of interest" description="Disordered" evidence="6">
    <location>
        <begin position="313"/>
        <end position="336"/>
    </location>
</feature>
<feature type="compositionally biased region" description="Low complexity" evidence="6">
    <location>
        <begin position="1499"/>
        <end position="1535"/>
    </location>
</feature>
<feature type="transmembrane region" description="Helical" evidence="7">
    <location>
        <begin position="3012"/>
        <end position="3036"/>
    </location>
</feature>
<feature type="compositionally biased region" description="Polar residues" evidence="6">
    <location>
        <begin position="117"/>
        <end position="132"/>
    </location>
</feature>
<feature type="region of interest" description="Disordered" evidence="6">
    <location>
        <begin position="809"/>
        <end position="868"/>
    </location>
</feature>
<comment type="subcellular location">
    <subcellularLocation>
        <location evidence="1">Membrane</location>
        <topology evidence="1">Multi-pass membrane protein</topology>
    </subcellularLocation>
</comment>
<name>G5A8E7_PHYSP</name>
<feature type="compositionally biased region" description="Basic and acidic residues" evidence="6">
    <location>
        <begin position="1559"/>
        <end position="1581"/>
    </location>
</feature>
<feature type="region of interest" description="Disordered" evidence="6">
    <location>
        <begin position="443"/>
        <end position="463"/>
    </location>
</feature>
<evidence type="ECO:0000256" key="2">
    <source>
        <dbReference type="ARBA" id="ARBA00022448"/>
    </source>
</evidence>
<feature type="compositionally biased region" description="Low complexity" evidence="6">
    <location>
        <begin position="689"/>
        <end position="701"/>
    </location>
</feature>
<evidence type="ECO:0000256" key="3">
    <source>
        <dbReference type="ARBA" id="ARBA00022692"/>
    </source>
</evidence>
<feature type="region of interest" description="Disordered" evidence="6">
    <location>
        <begin position="731"/>
        <end position="767"/>
    </location>
</feature>
<feature type="region of interest" description="Disordered" evidence="6">
    <location>
        <begin position="1101"/>
        <end position="1216"/>
    </location>
</feature>
<dbReference type="Pfam" id="PF19055">
    <property type="entry name" value="ABC2_membrane_7"/>
    <property type="match status" value="2"/>
</dbReference>
<dbReference type="GO" id="GO:0016020">
    <property type="term" value="C:membrane"/>
    <property type="evidence" value="ECO:0007669"/>
    <property type="project" value="UniProtKB-SubCell"/>
</dbReference>
<evidence type="ECO:0000256" key="5">
    <source>
        <dbReference type="ARBA" id="ARBA00023136"/>
    </source>
</evidence>
<feature type="transmembrane region" description="Helical" evidence="7">
    <location>
        <begin position="2897"/>
        <end position="2919"/>
    </location>
</feature>
<feature type="transmembrane region" description="Helical" evidence="7">
    <location>
        <begin position="2450"/>
        <end position="2471"/>
    </location>
</feature>
<dbReference type="Gene3D" id="3.40.50.300">
    <property type="entry name" value="P-loop containing nucleotide triphosphate hydrolases"/>
    <property type="match status" value="2"/>
</dbReference>
<feature type="compositionally biased region" description="Basic residues" evidence="6">
    <location>
        <begin position="1547"/>
        <end position="1556"/>
    </location>
</feature>
<keyword evidence="4 7" id="KW-1133">Transmembrane helix</keyword>
<feature type="compositionally biased region" description="Low complexity" evidence="6">
    <location>
        <begin position="844"/>
        <end position="858"/>
    </location>
</feature>
<dbReference type="InParanoid" id="G5A8E7"/>
<dbReference type="PROSITE" id="PS50893">
    <property type="entry name" value="ABC_TRANSPORTER_2"/>
    <property type="match status" value="2"/>
</dbReference>
<feature type="region of interest" description="Disordered" evidence="6">
    <location>
        <begin position="926"/>
        <end position="1019"/>
    </location>
</feature>
<feature type="compositionally biased region" description="Polar residues" evidence="6">
    <location>
        <begin position="1"/>
        <end position="27"/>
    </location>
</feature>
<evidence type="ECO:0000256" key="1">
    <source>
        <dbReference type="ARBA" id="ARBA00004141"/>
    </source>
</evidence>
<dbReference type="OMA" id="YLIWLHY"/>
<dbReference type="KEGG" id="psoj:PHYSODRAFT_340008"/>
<dbReference type="GeneID" id="20647835"/>
<feature type="domain" description="ABC transporter" evidence="8">
    <location>
        <begin position="2567"/>
        <end position="2813"/>
    </location>
</feature>
<keyword evidence="5 7" id="KW-0472">Membrane</keyword>
<feature type="compositionally biased region" description="Polar residues" evidence="6">
    <location>
        <begin position="1308"/>
        <end position="1320"/>
    </location>
</feature>
<dbReference type="Proteomes" id="UP000002640">
    <property type="component" value="Unassembled WGS sequence"/>
</dbReference>
<dbReference type="PANTHER" id="PTHR48041:SF139">
    <property type="entry name" value="PROTEIN SCARLET"/>
    <property type="match status" value="1"/>
</dbReference>
<feature type="compositionally biased region" description="Low complexity" evidence="6">
    <location>
        <begin position="617"/>
        <end position="645"/>
    </location>
</feature>
<feature type="compositionally biased region" description="Basic and acidic residues" evidence="6">
    <location>
        <begin position="1140"/>
        <end position="1154"/>
    </location>
</feature>
<feature type="compositionally biased region" description="Polar residues" evidence="6">
    <location>
        <begin position="732"/>
        <end position="767"/>
    </location>
</feature>
<feature type="transmembrane region" description="Helical" evidence="7">
    <location>
        <begin position="2247"/>
        <end position="2265"/>
    </location>
</feature>
<keyword evidence="3 7" id="KW-0812">Transmembrane</keyword>
<dbReference type="RefSeq" id="XP_009536345.1">
    <property type="nucleotide sequence ID" value="XM_009538050.1"/>
</dbReference>
<feature type="region of interest" description="Disordered" evidence="6">
    <location>
        <begin position="1"/>
        <end position="53"/>
    </location>
</feature>
<dbReference type="Pfam" id="PF00005">
    <property type="entry name" value="ABC_tran"/>
    <property type="match status" value="2"/>
</dbReference>
<dbReference type="InterPro" id="IPR027417">
    <property type="entry name" value="P-loop_NTPase"/>
</dbReference>
<feature type="compositionally biased region" description="Low complexity" evidence="6">
    <location>
        <begin position="1582"/>
        <end position="1600"/>
    </location>
</feature>
<dbReference type="InterPro" id="IPR013525">
    <property type="entry name" value="ABC2_TM"/>
</dbReference>
<feature type="transmembrane region" description="Helical" evidence="7">
    <location>
        <begin position="2330"/>
        <end position="2353"/>
    </location>
</feature>
<accession>G5A8E7</accession>
<feature type="transmembrane region" description="Helical" evidence="7">
    <location>
        <begin position="2304"/>
        <end position="2324"/>
    </location>
</feature>
<feature type="transmembrane region" description="Helical" evidence="7">
    <location>
        <begin position="2188"/>
        <end position="2204"/>
    </location>
</feature>
<feature type="transmembrane region" description="Helical" evidence="7">
    <location>
        <begin position="2931"/>
        <end position="2952"/>
    </location>
</feature>
<gene>
    <name evidence="9" type="ORF">PHYSODRAFT_340008</name>
</gene>
<dbReference type="GO" id="GO:0140359">
    <property type="term" value="F:ABC-type transporter activity"/>
    <property type="evidence" value="ECO:0007669"/>
    <property type="project" value="InterPro"/>
</dbReference>